<feature type="transmembrane region" description="Helical" evidence="2">
    <location>
        <begin position="99"/>
        <end position="120"/>
    </location>
</feature>
<feature type="transmembrane region" description="Helical" evidence="2">
    <location>
        <begin position="166"/>
        <end position="184"/>
    </location>
</feature>
<name>A0A8K0TS21_9PEZI</name>
<reference evidence="3" key="1">
    <citation type="journal article" date="2021" name="Nat. Commun.">
        <title>Genetic determinants of endophytism in the Arabidopsis root mycobiome.</title>
        <authorList>
            <person name="Mesny F."/>
            <person name="Miyauchi S."/>
            <person name="Thiergart T."/>
            <person name="Pickel B."/>
            <person name="Atanasova L."/>
            <person name="Karlsson M."/>
            <person name="Huettel B."/>
            <person name="Barry K.W."/>
            <person name="Haridas S."/>
            <person name="Chen C."/>
            <person name="Bauer D."/>
            <person name="Andreopoulos W."/>
            <person name="Pangilinan J."/>
            <person name="LaButti K."/>
            <person name="Riley R."/>
            <person name="Lipzen A."/>
            <person name="Clum A."/>
            <person name="Drula E."/>
            <person name="Henrissat B."/>
            <person name="Kohler A."/>
            <person name="Grigoriev I.V."/>
            <person name="Martin F.M."/>
            <person name="Hacquard S."/>
        </authorList>
    </citation>
    <scope>NUCLEOTIDE SEQUENCE</scope>
    <source>
        <strain evidence="3">MPI-CAGE-AT-0016</strain>
    </source>
</reference>
<dbReference type="Proteomes" id="UP000813385">
    <property type="component" value="Unassembled WGS sequence"/>
</dbReference>
<sequence length="671" mass="74228">MADTLQIPGGKPHDAIELDSIVRSDTELPSDGETPPLKLPSQPGLVPVADKDLKDLPPVTFRPLVLRDWMLALCFVFHLICIALVATALSVSYWDVGGLWTYVFIVALPYVLGTTSAIWVESITSNLSRITPFLLCADDDGALASRSIFQQCFPVPSMWDAWRSDCYFLFASHIIWWLTIFLVPLKASLLAADQETLEFWITDWAAYTLLGVHSLVCIYIVLVFFYLCDRKTGLREEWDIVTMADHMVLFRHSNFRHSFAGTGGAERFSMMGGKDSFLAGLRIKLGYWKRTDTDKVWYGFGIVIDEETAGLLERPQIVQKDPTFSRQDLNRISNNSVYSFVDPRSFFCNFTFCLALVLAGAYITALAMGSTRNNEFTVPMSTGWAAVVFVLIPVFLLGTFLTFWSDAQLFAAVTQPFVGMRESGGRPAQDTILLDYVCLSNVEQFLAAAKRGHWKVALTTVARSLHRLLPNLAGPSLMVGWDEERPEVSVITLNATLVAVVSAWLVLELFLVPWASLTGVRTRRLPRDYLCIADLLSWTCTSEVLAAQGPDDLFGNALHVDVEPHPVEGQSQKEDMEARLRLSRKHFRFGVVPTEGSMEKYMIGIGFGDSKGDEGAAEERLLLLGAEGYVMAAGAEGTVAESVAVNGVRSQKAPEDERPVDEGDGEADGGV</sequence>
<keyword evidence="2" id="KW-0472">Membrane</keyword>
<gene>
    <name evidence="3" type="ORF">B0T11DRAFT_9670</name>
</gene>
<protein>
    <submittedName>
        <fullName evidence="3">Uncharacterized protein</fullName>
    </submittedName>
</protein>
<dbReference type="EMBL" id="JAGPXD010000001">
    <property type="protein sequence ID" value="KAH7375442.1"/>
    <property type="molecule type" value="Genomic_DNA"/>
</dbReference>
<keyword evidence="2" id="KW-0812">Transmembrane</keyword>
<feature type="transmembrane region" description="Helical" evidence="2">
    <location>
        <begin position="384"/>
        <end position="404"/>
    </location>
</feature>
<feature type="compositionally biased region" description="Basic and acidic residues" evidence="1">
    <location>
        <begin position="652"/>
        <end position="661"/>
    </location>
</feature>
<dbReference type="PANTHER" id="PTHR37544:SF1">
    <property type="entry name" value="PHOSPHORIBOSYLAMINOIMIDAZOLE-SUCCINOCARBOXAMIDE SYNTHASE"/>
    <property type="match status" value="1"/>
</dbReference>
<feature type="compositionally biased region" description="Acidic residues" evidence="1">
    <location>
        <begin position="662"/>
        <end position="671"/>
    </location>
</feature>
<comment type="caution">
    <text evidence="3">The sequence shown here is derived from an EMBL/GenBank/DDBJ whole genome shotgun (WGS) entry which is preliminary data.</text>
</comment>
<organism evidence="3 4">
    <name type="scientific">Plectosphaerella cucumerina</name>
    <dbReference type="NCBI Taxonomy" id="40658"/>
    <lineage>
        <taxon>Eukaryota</taxon>
        <taxon>Fungi</taxon>
        <taxon>Dikarya</taxon>
        <taxon>Ascomycota</taxon>
        <taxon>Pezizomycotina</taxon>
        <taxon>Sordariomycetes</taxon>
        <taxon>Hypocreomycetidae</taxon>
        <taxon>Glomerellales</taxon>
        <taxon>Plectosphaerellaceae</taxon>
        <taxon>Plectosphaerella</taxon>
    </lineage>
</organism>
<evidence type="ECO:0000256" key="2">
    <source>
        <dbReference type="SAM" id="Phobius"/>
    </source>
</evidence>
<dbReference type="Pfam" id="PF11915">
    <property type="entry name" value="DUF3433"/>
    <property type="match status" value="2"/>
</dbReference>
<feature type="transmembrane region" description="Helical" evidence="2">
    <location>
        <begin position="495"/>
        <end position="517"/>
    </location>
</feature>
<dbReference type="PANTHER" id="PTHR37544">
    <property type="entry name" value="SPRAY-RELATED"/>
    <property type="match status" value="1"/>
</dbReference>
<feature type="transmembrane region" description="Helical" evidence="2">
    <location>
        <begin position="204"/>
        <end position="227"/>
    </location>
</feature>
<accession>A0A8K0TS21</accession>
<keyword evidence="4" id="KW-1185">Reference proteome</keyword>
<dbReference type="AlphaFoldDB" id="A0A8K0TS21"/>
<feature type="transmembrane region" description="Helical" evidence="2">
    <location>
        <begin position="346"/>
        <end position="364"/>
    </location>
</feature>
<evidence type="ECO:0000313" key="4">
    <source>
        <dbReference type="Proteomes" id="UP000813385"/>
    </source>
</evidence>
<proteinExistence type="predicted"/>
<feature type="transmembrane region" description="Helical" evidence="2">
    <location>
        <begin position="69"/>
        <end position="93"/>
    </location>
</feature>
<keyword evidence="2" id="KW-1133">Transmembrane helix</keyword>
<dbReference type="OrthoDB" id="3057599at2759"/>
<feature type="region of interest" description="Disordered" evidence="1">
    <location>
        <begin position="647"/>
        <end position="671"/>
    </location>
</feature>
<evidence type="ECO:0000256" key="1">
    <source>
        <dbReference type="SAM" id="MobiDB-lite"/>
    </source>
</evidence>
<evidence type="ECO:0000313" key="3">
    <source>
        <dbReference type="EMBL" id="KAH7375442.1"/>
    </source>
</evidence>
<dbReference type="InterPro" id="IPR021840">
    <property type="entry name" value="DUF3433"/>
</dbReference>